<name>A0A1M4SAV7_9FIRM</name>
<organism evidence="5 6">
    <name type="scientific">Alkalibacter saccharofermentans DSM 14828</name>
    <dbReference type="NCBI Taxonomy" id="1120975"/>
    <lineage>
        <taxon>Bacteria</taxon>
        <taxon>Bacillati</taxon>
        <taxon>Bacillota</taxon>
        <taxon>Clostridia</taxon>
        <taxon>Eubacteriales</taxon>
        <taxon>Eubacteriaceae</taxon>
        <taxon>Alkalibacter</taxon>
    </lineage>
</organism>
<dbReference type="PANTHER" id="PTHR42781:SF4">
    <property type="entry name" value="SPERMIDINE_PUTRESCINE IMPORT ATP-BINDING PROTEIN POTA"/>
    <property type="match status" value="1"/>
</dbReference>
<sequence>MSLRIDARKNLGDFLLDLKIESSSKRIGIIGSSGSGKSMMLRMLSGLSTPDEGVIMVNDTCLYDSARSINLPARDRKTGFLFQNYALFPNMTLEENIIFSLDKKSLQIPEKISSLIDMLGLDKLRNRYPSQLSGGQRQRAALARALAIDPDILMLDEPFSALDNHLRRQTIDRFVDYLEDYQGIILFVTHNMEEAYRLCDEVVVISKGRVDSIGKREEMFSNPPTRTAAKLAGYRNITPTANLQGGKSRLLNYGIDVERDAAFKPYAILPGRGLSLCSEQEPGTFKAFISDIKESPFSVVVSLEFENGLVPLEWDIKRSLWDGFEKKDLMETLHIGIDTSEIIYLD</sequence>
<evidence type="ECO:0000259" key="4">
    <source>
        <dbReference type="PROSITE" id="PS50893"/>
    </source>
</evidence>
<evidence type="ECO:0000256" key="2">
    <source>
        <dbReference type="ARBA" id="ARBA00022741"/>
    </source>
</evidence>
<dbReference type="InterPro" id="IPR003439">
    <property type="entry name" value="ABC_transporter-like_ATP-bd"/>
</dbReference>
<dbReference type="InterPro" id="IPR027417">
    <property type="entry name" value="P-loop_NTPase"/>
</dbReference>
<keyword evidence="6" id="KW-1185">Reference proteome</keyword>
<dbReference type="AlphaFoldDB" id="A0A1M4SAV7"/>
<dbReference type="OrthoDB" id="9802264at2"/>
<dbReference type="GO" id="GO:0016887">
    <property type="term" value="F:ATP hydrolysis activity"/>
    <property type="evidence" value="ECO:0007669"/>
    <property type="project" value="InterPro"/>
</dbReference>
<dbReference type="Gene3D" id="3.40.50.300">
    <property type="entry name" value="P-loop containing nucleotide triphosphate hydrolases"/>
    <property type="match status" value="1"/>
</dbReference>
<dbReference type="PROSITE" id="PS00211">
    <property type="entry name" value="ABC_TRANSPORTER_1"/>
    <property type="match status" value="1"/>
</dbReference>
<dbReference type="SUPFAM" id="SSF52540">
    <property type="entry name" value="P-loop containing nucleoside triphosphate hydrolases"/>
    <property type="match status" value="1"/>
</dbReference>
<dbReference type="SMART" id="SM00382">
    <property type="entry name" value="AAA"/>
    <property type="match status" value="1"/>
</dbReference>
<dbReference type="Proteomes" id="UP000184251">
    <property type="component" value="Unassembled WGS sequence"/>
</dbReference>
<keyword evidence="2" id="KW-0547">Nucleotide-binding</keyword>
<dbReference type="PROSITE" id="PS50893">
    <property type="entry name" value="ABC_TRANSPORTER_2"/>
    <property type="match status" value="1"/>
</dbReference>
<gene>
    <name evidence="5" type="ORF">SAMN02746064_00187</name>
</gene>
<accession>A0A1M4SAV7</accession>
<dbReference type="InterPro" id="IPR003593">
    <property type="entry name" value="AAA+_ATPase"/>
</dbReference>
<dbReference type="EMBL" id="FQTU01000001">
    <property type="protein sequence ID" value="SHE29308.1"/>
    <property type="molecule type" value="Genomic_DNA"/>
</dbReference>
<dbReference type="PANTHER" id="PTHR42781">
    <property type="entry name" value="SPERMIDINE/PUTRESCINE IMPORT ATP-BINDING PROTEIN POTA"/>
    <property type="match status" value="1"/>
</dbReference>
<protein>
    <submittedName>
        <fullName evidence="5">Molybdate transport system ATP-binding protein</fullName>
    </submittedName>
</protein>
<dbReference type="STRING" id="1120975.SAMN02746064_00187"/>
<keyword evidence="1" id="KW-0813">Transport</keyword>
<dbReference type="GO" id="GO:0005524">
    <property type="term" value="F:ATP binding"/>
    <property type="evidence" value="ECO:0007669"/>
    <property type="project" value="UniProtKB-KW"/>
</dbReference>
<evidence type="ECO:0000313" key="6">
    <source>
        <dbReference type="Proteomes" id="UP000184251"/>
    </source>
</evidence>
<dbReference type="InterPro" id="IPR017871">
    <property type="entry name" value="ABC_transporter-like_CS"/>
</dbReference>
<proteinExistence type="predicted"/>
<dbReference type="InterPro" id="IPR050093">
    <property type="entry name" value="ABC_SmlMolc_Importer"/>
</dbReference>
<feature type="domain" description="ABC transporter" evidence="4">
    <location>
        <begin position="2"/>
        <end position="232"/>
    </location>
</feature>
<keyword evidence="3 5" id="KW-0067">ATP-binding</keyword>
<evidence type="ECO:0000313" key="5">
    <source>
        <dbReference type="EMBL" id="SHE29308.1"/>
    </source>
</evidence>
<evidence type="ECO:0000256" key="3">
    <source>
        <dbReference type="ARBA" id="ARBA00022840"/>
    </source>
</evidence>
<evidence type="ECO:0000256" key="1">
    <source>
        <dbReference type="ARBA" id="ARBA00022448"/>
    </source>
</evidence>
<reference evidence="5 6" key="1">
    <citation type="submission" date="2016-11" db="EMBL/GenBank/DDBJ databases">
        <authorList>
            <person name="Jaros S."/>
            <person name="Januszkiewicz K."/>
            <person name="Wedrychowicz H."/>
        </authorList>
    </citation>
    <scope>NUCLEOTIDE SEQUENCE [LARGE SCALE GENOMIC DNA]</scope>
    <source>
        <strain evidence="5 6">DSM 14828</strain>
    </source>
</reference>
<dbReference type="RefSeq" id="WP_073269187.1">
    <property type="nucleotide sequence ID" value="NZ_FQTU01000001.1"/>
</dbReference>
<dbReference type="Pfam" id="PF00005">
    <property type="entry name" value="ABC_tran"/>
    <property type="match status" value="1"/>
</dbReference>